<keyword evidence="3" id="KW-1185">Reference proteome</keyword>
<evidence type="ECO:0000313" key="3">
    <source>
        <dbReference type="Proteomes" id="UP000654257"/>
    </source>
</evidence>
<accession>A0A917LG26</accession>
<feature type="region of interest" description="Disordered" evidence="1">
    <location>
        <begin position="46"/>
        <end position="74"/>
    </location>
</feature>
<dbReference type="Proteomes" id="UP000654257">
    <property type="component" value="Unassembled WGS sequence"/>
</dbReference>
<comment type="caution">
    <text evidence="2">The sequence shown here is derived from an EMBL/GenBank/DDBJ whole genome shotgun (WGS) entry which is preliminary data.</text>
</comment>
<proteinExistence type="predicted"/>
<organism evidence="2 3">
    <name type="scientific">Rhodococcoides trifolii</name>
    <dbReference type="NCBI Taxonomy" id="908250"/>
    <lineage>
        <taxon>Bacteria</taxon>
        <taxon>Bacillati</taxon>
        <taxon>Actinomycetota</taxon>
        <taxon>Actinomycetes</taxon>
        <taxon>Mycobacteriales</taxon>
        <taxon>Nocardiaceae</taxon>
        <taxon>Rhodococcoides</taxon>
    </lineage>
</organism>
<dbReference type="AlphaFoldDB" id="A0A917LG26"/>
<reference evidence="2" key="1">
    <citation type="journal article" date="2014" name="Int. J. Syst. Evol. Microbiol.">
        <title>Complete genome sequence of Corynebacterium casei LMG S-19264T (=DSM 44701T), isolated from a smear-ripened cheese.</title>
        <authorList>
            <consortium name="US DOE Joint Genome Institute (JGI-PGF)"/>
            <person name="Walter F."/>
            <person name="Albersmeier A."/>
            <person name="Kalinowski J."/>
            <person name="Ruckert C."/>
        </authorList>
    </citation>
    <scope>NUCLEOTIDE SEQUENCE</scope>
    <source>
        <strain evidence="2">CCM 7905</strain>
    </source>
</reference>
<dbReference type="EMBL" id="BMCU01000004">
    <property type="protein sequence ID" value="GGG20105.1"/>
    <property type="molecule type" value="Genomic_DNA"/>
</dbReference>
<feature type="compositionally biased region" description="Basic and acidic residues" evidence="1">
    <location>
        <begin position="52"/>
        <end position="74"/>
    </location>
</feature>
<evidence type="ECO:0000313" key="2">
    <source>
        <dbReference type="EMBL" id="GGG20105.1"/>
    </source>
</evidence>
<reference evidence="2" key="2">
    <citation type="submission" date="2020-09" db="EMBL/GenBank/DDBJ databases">
        <authorList>
            <person name="Sun Q."/>
            <person name="Sedlacek I."/>
        </authorList>
    </citation>
    <scope>NUCLEOTIDE SEQUENCE</scope>
    <source>
        <strain evidence="2">CCM 7905</strain>
    </source>
</reference>
<name>A0A917LG26_9NOCA</name>
<protein>
    <submittedName>
        <fullName evidence="2">Uncharacterized protein</fullName>
    </submittedName>
</protein>
<evidence type="ECO:0000256" key="1">
    <source>
        <dbReference type="SAM" id="MobiDB-lite"/>
    </source>
</evidence>
<sequence>MEMTDDPVAAFFARAGKILEGVPEPDWDRIVDAVIDAVRRAPRGGWPLDVDMSDHDHDHDHADDDRSTDDHGKKDSVASVVDGAIAVSDLVLRGALARALGDDSSVPRNIELTLDGRHLERIRVELAARYGAELSDVADKVRHVVAGVVEDILGRSHASVDDVDVVITDVVEGDPRAD</sequence>
<gene>
    <name evidence="2" type="ORF">GCM10007304_37490</name>
</gene>